<dbReference type="GO" id="GO:0016787">
    <property type="term" value="F:hydrolase activity"/>
    <property type="evidence" value="ECO:0007669"/>
    <property type="project" value="UniProtKB-KW"/>
</dbReference>
<reference evidence="4 5" key="1">
    <citation type="submission" date="2019-02" db="EMBL/GenBank/DDBJ databases">
        <title>Kribbella capetownensis sp. nov. and Kribbella speibonae sp. nov., isolated from soil.</title>
        <authorList>
            <person name="Curtis S.M."/>
            <person name="Norton I."/>
            <person name="Everest G.J."/>
            <person name="Meyers P.R."/>
        </authorList>
    </citation>
    <scope>NUCLEOTIDE SEQUENCE [LARGE SCALE GENOMIC DNA]</scope>
    <source>
        <strain evidence="4 5">YM53</strain>
    </source>
</reference>
<evidence type="ECO:0000313" key="5">
    <source>
        <dbReference type="Proteomes" id="UP000293342"/>
    </source>
</evidence>
<gene>
    <name evidence="4" type="ORF">E0H75_06565</name>
</gene>
<protein>
    <submittedName>
        <fullName evidence="4">SMP-30/gluconolactonase/LRE family protein</fullName>
    </submittedName>
</protein>
<dbReference type="OrthoDB" id="2633250at2"/>
<dbReference type="PANTHER" id="PTHR47572">
    <property type="entry name" value="LIPOPROTEIN-RELATED"/>
    <property type="match status" value="1"/>
</dbReference>
<dbReference type="EMBL" id="SJKD01000001">
    <property type="protein sequence ID" value="TCC53366.1"/>
    <property type="molecule type" value="Genomic_DNA"/>
</dbReference>
<keyword evidence="2" id="KW-0378">Hydrolase</keyword>
<feature type="domain" description="SMP-30/Gluconolactonase/LRE-like region" evidence="3">
    <location>
        <begin position="17"/>
        <end position="258"/>
    </location>
</feature>
<keyword evidence="5" id="KW-1185">Reference proteome</keyword>
<dbReference type="InterPro" id="IPR013658">
    <property type="entry name" value="SGL"/>
</dbReference>
<comment type="similarity">
    <text evidence="1">Belongs to the SMP-30/CGR1 family.</text>
</comment>
<evidence type="ECO:0000256" key="1">
    <source>
        <dbReference type="ARBA" id="ARBA00008853"/>
    </source>
</evidence>
<dbReference type="Proteomes" id="UP000293342">
    <property type="component" value="Unassembled WGS sequence"/>
</dbReference>
<evidence type="ECO:0000259" key="3">
    <source>
        <dbReference type="Pfam" id="PF08450"/>
    </source>
</evidence>
<name>A0A4R0K5X7_9ACTN</name>
<dbReference type="SUPFAM" id="SSF63829">
    <property type="entry name" value="Calcium-dependent phosphotriesterase"/>
    <property type="match status" value="1"/>
</dbReference>
<organism evidence="4 5">
    <name type="scientific">Kribbella capetownensis</name>
    <dbReference type="NCBI Taxonomy" id="1572659"/>
    <lineage>
        <taxon>Bacteria</taxon>
        <taxon>Bacillati</taxon>
        <taxon>Actinomycetota</taxon>
        <taxon>Actinomycetes</taxon>
        <taxon>Propionibacteriales</taxon>
        <taxon>Kribbellaceae</taxon>
        <taxon>Kribbella</taxon>
    </lineage>
</organism>
<dbReference type="Gene3D" id="2.120.10.30">
    <property type="entry name" value="TolB, C-terminal domain"/>
    <property type="match status" value="1"/>
</dbReference>
<dbReference type="Pfam" id="PF08450">
    <property type="entry name" value="SGL"/>
    <property type="match status" value="1"/>
</dbReference>
<dbReference type="PANTHER" id="PTHR47572:SF4">
    <property type="entry name" value="LACTONASE DRP35"/>
    <property type="match status" value="1"/>
</dbReference>
<dbReference type="InterPro" id="IPR011042">
    <property type="entry name" value="6-blade_b-propeller_TolB-like"/>
</dbReference>
<proteinExistence type="inferred from homology"/>
<accession>A0A4R0K5X7</accession>
<evidence type="ECO:0000313" key="4">
    <source>
        <dbReference type="EMBL" id="TCC53366.1"/>
    </source>
</evidence>
<evidence type="ECO:0000256" key="2">
    <source>
        <dbReference type="ARBA" id="ARBA00022801"/>
    </source>
</evidence>
<dbReference type="InterPro" id="IPR051262">
    <property type="entry name" value="SMP-30/CGR1_Lactonase"/>
</dbReference>
<sequence length="282" mass="29856">MRRGDSAVTTYAKGLTWGEGPRRHGGALWASDPQGGKLWTDAGGTWEGLALESQSNGLWFLPDGRLAAAIQRECRVGIWDGTGFGEYADLHAVATGPLGDMVGDSRGGLYVDDVGYAAHLGEEPKPGRIVYVTPAGDSVVAAEGIEFPNGIAVIDDGRTLVVAETWLQRLIAFDIDREGALSNRRTYSDLREVVSPEARPDGICAAADGGVWVSTLHAHKLAHVRGADLVDTIDTGDAFPIACCLDADTGRLYATVAHTGGLPVMEAIAQKQVQSTVEVFEV</sequence>
<dbReference type="AlphaFoldDB" id="A0A4R0K5X7"/>
<comment type="caution">
    <text evidence="4">The sequence shown here is derived from an EMBL/GenBank/DDBJ whole genome shotgun (WGS) entry which is preliminary data.</text>
</comment>